<dbReference type="EMBL" id="BAABBY010000005">
    <property type="protein sequence ID" value="GAA4203977.1"/>
    <property type="molecule type" value="Genomic_DNA"/>
</dbReference>
<keyword evidence="2" id="KW-1185">Reference proteome</keyword>
<evidence type="ECO:0000313" key="1">
    <source>
        <dbReference type="EMBL" id="GAA4203977.1"/>
    </source>
</evidence>
<accession>A0ABP8BD19</accession>
<proteinExistence type="predicted"/>
<gene>
    <name evidence="1" type="ORF">GCM10022289_21060</name>
</gene>
<sequence>MLKLKGSEILDMRHGFYHALKLLDGTKIEDDTKMADRLRISTKPYVPFWEEPEHFAS</sequence>
<organism evidence="1 2">
    <name type="scientific">Pedobacter jeongneungensis</name>
    <dbReference type="NCBI Taxonomy" id="947309"/>
    <lineage>
        <taxon>Bacteria</taxon>
        <taxon>Pseudomonadati</taxon>
        <taxon>Bacteroidota</taxon>
        <taxon>Sphingobacteriia</taxon>
        <taxon>Sphingobacteriales</taxon>
        <taxon>Sphingobacteriaceae</taxon>
        <taxon>Pedobacter</taxon>
    </lineage>
</organism>
<dbReference type="Proteomes" id="UP001501772">
    <property type="component" value="Unassembled WGS sequence"/>
</dbReference>
<comment type="caution">
    <text evidence="1">The sequence shown here is derived from an EMBL/GenBank/DDBJ whole genome shotgun (WGS) entry which is preliminary data.</text>
</comment>
<protein>
    <submittedName>
        <fullName evidence="1">Uncharacterized protein</fullName>
    </submittedName>
</protein>
<evidence type="ECO:0000313" key="2">
    <source>
        <dbReference type="Proteomes" id="UP001501772"/>
    </source>
</evidence>
<reference evidence="2" key="1">
    <citation type="journal article" date="2019" name="Int. J. Syst. Evol. Microbiol.">
        <title>The Global Catalogue of Microorganisms (GCM) 10K type strain sequencing project: providing services to taxonomists for standard genome sequencing and annotation.</title>
        <authorList>
            <consortium name="The Broad Institute Genomics Platform"/>
            <consortium name="The Broad Institute Genome Sequencing Center for Infectious Disease"/>
            <person name="Wu L."/>
            <person name="Ma J."/>
        </authorList>
    </citation>
    <scope>NUCLEOTIDE SEQUENCE [LARGE SCALE GENOMIC DNA]</scope>
    <source>
        <strain evidence="2">JCM 17626</strain>
    </source>
</reference>
<name>A0ABP8BD19_9SPHI</name>